<feature type="chain" id="PRO_5046355255" description="MetA-pathway of phenol degradation" evidence="1">
    <location>
        <begin position="22"/>
        <end position="275"/>
    </location>
</feature>
<accession>A0ABU1TIS7</accession>
<reference evidence="2 3" key="1">
    <citation type="submission" date="2023-07" db="EMBL/GenBank/DDBJ databases">
        <title>Sorghum-associated microbial communities from plants grown in Nebraska, USA.</title>
        <authorList>
            <person name="Schachtman D."/>
        </authorList>
    </citation>
    <scope>NUCLEOTIDE SEQUENCE [LARGE SCALE GENOMIC DNA]</scope>
    <source>
        <strain evidence="2 3">3262</strain>
    </source>
</reference>
<feature type="signal peptide" evidence="1">
    <location>
        <begin position="1"/>
        <end position="21"/>
    </location>
</feature>
<gene>
    <name evidence="2" type="ORF">J2W55_005131</name>
</gene>
<keyword evidence="3" id="KW-1185">Reference proteome</keyword>
<dbReference type="Proteomes" id="UP001247620">
    <property type="component" value="Unassembled WGS sequence"/>
</dbReference>
<proteinExistence type="predicted"/>
<evidence type="ECO:0000256" key="1">
    <source>
        <dbReference type="SAM" id="SignalP"/>
    </source>
</evidence>
<sequence>MKKIILICFCCLLLIPHKSFAGWPIGKYRDLFVPAFNYFKATDSWDANGKKIKGAPGTGFESFALNLFEGYGISRRLDFIASLPIVYQTSKFDGGSTKGYGPTDLTTGLSYTLLNSNYERFLSVQGSLITPLYNKNNPNSAIGFGSFGSELKLSYSGNIPKRILKGCYFNTEVYYRRYFAGDGPNQYGAFVFLGFILSKSNQITIDATAIKSVSTNRAFNNNISSIKDFSLIKPSVNFGHRFTRRFSMFVGGYYTVTGRNTAIGYGTNVSGIFHL</sequence>
<evidence type="ECO:0000313" key="3">
    <source>
        <dbReference type="Proteomes" id="UP001247620"/>
    </source>
</evidence>
<evidence type="ECO:0008006" key="4">
    <source>
        <dbReference type="Google" id="ProtNLM"/>
    </source>
</evidence>
<dbReference type="EMBL" id="JAVDUU010000005">
    <property type="protein sequence ID" value="MDR6945263.1"/>
    <property type="molecule type" value="Genomic_DNA"/>
</dbReference>
<dbReference type="RefSeq" id="WP_310102954.1">
    <property type="nucleotide sequence ID" value="NZ_JAVDUU010000005.1"/>
</dbReference>
<protein>
    <recommendedName>
        <fullName evidence="4">MetA-pathway of phenol degradation</fullName>
    </recommendedName>
</protein>
<comment type="caution">
    <text evidence="2">The sequence shown here is derived from an EMBL/GenBank/DDBJ whole genome shotgun (WGS) entry which is preliminary data.</text>
</comment>
<organism evidence="2 3">
    <name type="scientific">Mucilaginibacter pocheonensis</name>
    <dbReference type="NCBI Taxonomy" id="398050"/>
    <lineage>
        <taxon>Bacteria</taxon>
        <taxon>Pseudomonadati</taxon>
        <taxon>Bacteroidota</taxon>
        <taxon>Sphingobacteriia</taxon>
        <taxon>Sphingobacteriales</taxon>
        <taxon>Sphingobacteriaceae</taxon>
        <taxon>Mucilaginibacter</taxon>
    </lineage>
</organism>
<keyword evidence="1" id="KW-0732">Signal</keyword>
<evidence type="ECO:0000313" key="2">
    <source>
        <dbReference type="EMBL" id="MDR6945263.1"/>
    </source>
</evidence>
<name>A0ABU1TIS7_9SPHI</name>